<comment type="caution">
    <text evidence="10">The sequence shown here is derived from an EMBL/GenBank/DDBJ whole genome shotgun (WGS) entry which is preliminary data.</text>
</comment>
<comment type="pathway">
    <text evidence="5 8">Amino-acid biosynthesis; L-lysine biosynthesis via DAP pathway; L-lysine from DL-2,6-diaminopimelate: step 1/1.</text>
</comment>
<dbReference type="PANTHER" id="PTHR43727">
    <property type="entry name" value="DIAMINOPIMELATE DECARBOXYLASE"/>
    <property type="match status" value="1"/>
</dbReference>
<feature type="binding site" evidence="5">
    <location>
        <position position="321"/>
    </location>
    <ligand>
        <name>substrate</name>
    </ligand>
</feature>
<comment type="catalytic activity">
    <reaction evidence="5 8">
        <text>meso-2,6-diaminopimelate + H(+) = L-lysine + CO2</text>
        <dbReference type="Rhea" id="RHEA:15101"/>
        <dbReference type="ChEBI" id="CHEBI:15378"/>
        <dbReference type="ChEBI" id="CHEBI:16526"/>
        <dbReference type="ChEBI" id="CHEBI:32551"/>
        <dbReference type="ChEBI" id="CHEBI:57791"/>
        <dbReference type="EC" id="4.1.1.20"/>
    </reaction>
</comment>
<dbReference type="InterPro" id="IPR022644">
    <property type="entry name" value="De-COase2_N"/>
</dbReference>
<dbReference type="InterPro" id="IPR009006">
    <property type="entry name" value="Ala_racemase/Decarboxylase_C"/>
</dbReference>
<name>A0A1F4Q321_UNCSA</name>
<feature type="binding site" evidence="5">
    <location>
        <position position="377"/>
    </location>
    <ligand>
        <name>substrate</name>
    </ligand>
</feature>
<dbReference type="AlphaFoldDB" id="A0A1F4Q321"/>
<dbReference type="SUPFAM" id="SSF51419">
    <property type="entry name" value="PLP-binding barrel"/>
    <property type="match status" value="1"/>
</dbReference>
<evidence type="ECO:0000256" key="4">
    <source>
        <dbReference type="ARBA" id="ARBA00023239"/>
    </source>
</evidence>
<dbReference type="Proteomes" id="UP000178724">
    <property type="component" value="Unassembled WGS sequence"/>
</dbReference>
<evidence type="ECO:0000256" key="1">
    <source>
        <dbReference type="ARBA" id="ARBA00001933"/>
    </source>
</evidence>
<feature type="binding site" evidence="5">
    <location>
        <position position="241"/>
    </location>
    <ligand>
        <name>pyridoxal 5'-phosphate</name>
        <dbReference type="ChEBI" id="CHEBI:597326"/>
    </ligand>
</feature>
<evidence type="ECO:0000313" key="10">
    <source>
        <dbReference type="EMBL" id="OGB90277.1"/>
    </source>
</evidence>
<evidence type="ECO:0000313" key="11">
    <source>
        <dbReference type="Proteomes" id="UP000178724"/>
    </source>
</evidence>
<dbReference type="HAMAP" id="MF_02120">
    <property type="entry name" value="LysA"/>
    <property type="match status" value="1"/>
</dbReference>
<keyword evidence="5 8" id="KW-0457">Lysine biosynthesis</keyword>
<dbReference type="Gene3D" id="2.40.37.10">
    <property type="entry name" value="Lyase, Ornithine Decarboxylase, Chain A, domain 1"/>
    <property type="match status" value="1"/>
</dbReference>
<evidence type="ECO:0000256" key="7">
    <source>
        <dbReference type="PIRSR" id="PIRSR600183-50"/>
    </source>
</evidence>
<feature type="binding site" evidence="5">
    <location>
        <position position="349"/>
    </location>
    <ligand>
        <name>substrate</name>
    </ligand>
</feature>
<dbReference type="PROSITE" id="PS50042">
    <property type="entry name" value="CNMP_BINDING_3"/>
    <property type="match status" value="1"/>
</dbReference>
<organism evidence="10 11">
    <name type="scientific">candidate division WOR-1 bacterium RIFCSPHIGHO2_01_FULL_53_15</name>
    <dbReference type="NCBI Taxonomy" id="1802564"/>
    <lineage>
        <taxon>Bacteria</taxon>
        <taxon>Bacillati</taxon>
        <taxon>Saganbacteria</taxon>
    </lineage>
</organism>
<dbReference type="EC" id="4.1.1.20" evidence="5 6"/>
<dbReference type="PANTHER" id="PTHR43727:SF2">
    <property type="entry name" value="GROUP IV DECARBOXYLASE"/>
    <property type="match status" value="1"/>
</dbReference>
<evidence type="ECO:0000256" key="3">
    <source>
        <dbReference type="ARBA" id="ARBA00022898"/>
    </source>
</evidence>
<evidence type="ECO:0000259" key="9">
    <source>
        <dbReference type="PROSITE" id="PS50042"/>
    </source>
</evidence>
<evidence type="ECO:0000256" key="5">
    <source>
        <dbReference type="HAMAP-Rule" id="MF_02120"/>
    </source>
</evidence>
<feature type="binding site" evidence="5">
    <location>
        <position position="377"/>
    </location>
    <ligand>
        <name>pyridoxal 5'-phosphate</name>
        <dbReference type="ChEBI" id="CHEBI:597326"/>
    </ligand>
</feature>
<dbReference type="InterPro" id="IPR000595">
    <property type="entry name" value="cNMP-bd_dom"/>
</dbReference>
<comment type="cofactor">
    <cofactor evidence="1 5 7 8">
        <name>pyridoxal 5'-phosphate</name>
        <dbReference type="ChEBI" id="CHEBI:597326"/>
    </cofactor>
</comment>
<feature type="binding site" evidence="5">
    <location>
        <begin position="277"/>
        <end position="280"/>
    </location>
    <ligand>
        <name>pyridoxal 5'-phosphate</name>
        <dbReference type="ChEBI" id="CHEBI:597326"/>
    </ligand>
</feature>
<dbReference type="PRINTS" id="PR01179">
    <property type="entry name" value="ODADCRBXLASE"/>
</dbReference>
<dbReference type="InterPro" id="IPR002986">
    <property type="entry name" value="DAP_deCOOHase_LysA"/>
</dbReference>
<dbReference type="Pfam" id="PF02784">
    <property type="entry name" value="Orn_Arg_deC_N"/>
    <property type="match status" value="1"/>
</dbReference>
<gene>
    <name evidence="5" type="primary">lysA</name>
    <name evidence="10" type="ORF">A2625_02760</name>
</gene>
<dbReference type="GO" id="GO:0008836">
    <property type="term" value="F:diaminopimelate decarboxylase activity"/>
    <property type="evidence" value="ECO:0007669"/>
    <property type="project" value="UniProtKB-UniRule"/>
</dbReference>
<dbReference type="InterPro" id="IPR000183">
    <property type="entry name" value="Orn/DAP/Arg_de-COase"/>
</dbReference>
<feature type="active site" description="Proton donor" evidence="7">
    <location>
        <position position="348"/>
    </location>
</feature>
<evidence type="ECO:0000256" key="2">
    <source>
        <dbReference type="ARBA" id="ARBA00022793"/>
    </source>
</evidence>
<dbReference type="EMBL" id="METM01000013">
    <property type="protein sequence ID" value="OGB90277.1"/>
    <property type="molecule type" value="Genomic_DNA"/>
</dbReference>
<dbReference type="CDD" id="cd06828">
    <property type="entry name" value="PLPDE_III_DapDC"/>
    <property type="match status" value="1"/>
</dbReference>
<evidence type="ECO:0000256" key="6">
    <source>
        <dbReference type="NCBIfam" id="TIGR01048"/>
    </source>
</evidence>
<protein>
    <recommendedName>
        <fullName evidence="5 6">Diaminopimelate decarboxylase</fullName>
        <shortName evidence="5">DAP decarboxylase</shortName>
        <shortName evidence="5">DAPDC</shortName>
        <ecNumber evidence="5 6">4.1.1.20</ecNumber>
    </recommendedName>
</protein>
<keyword evidence="5" id="KW-0028">Amino-acid biosynthesis</keyword>
<feature type="domain" description="Cyclic nucleotide-binding" evidence="9">
    <location>
        <begin position="354"/>
        <end position="419"/>
    </location>
</feature>
<sequence length="419" mass="45291">MANLPDSAGINDKGHLEIGGCDLVELTKEFGTPLYVLDERTIRSRCRDYVKCFRAEYPDTEVIFASKALSTVGVSEIVASEGLGFDVSSGGELYTVIKAKADPQKIYFHGNNKSLKELKEGLEVGVGRFVVDNEYELANLEKVTNESGMRADILIRVNPGIEAHTHEFVQTGRVDSKFGAPLDQLDELVGRVKKTKLIGLKGFHAHIGSQIFDSAPFVAVTKLLLDLTKKYDTEEINIGGGLGIPYLAGETAPVIADFAGQITGVLKGKTEAKLILEPGRSIVGTAGITLYTVGVVRDIPGVRKYLIVDGGMSDNPRFILYGAKYEALLAGKPEAEKTETVTVAGRFCESGDIVIKDGKLPPAQVGDIIAVLATGAYNYSMASNYNRVPRPAMVIASRSRAELVVKRETYEDLIANDSQ</sequence>
<accession>A0A1F4Q321</accession>
<dbReference type="GO" id="GO:0030170">
    <property type="term" value="F:pyridoxal phosphate binding"/>
    <property type="evidence" value="ECO:0007669"/>
    <property type="project" value="UniProtKB-UniRule"/>
</dbReference>
<feature type="binding site" evidence="5">
    <location>
        <position position="280"/>
    </location>
    <ligand>
        <name>substrate</name>
    </ligand>
</feature>
<dbReference type="SUPFAM" id="SSF50621">
    <property type="entry name" value="Alanine racemase C-terminal domain-like"/>
    <property type="match status" value="1"/>
</dbReference>
<proteinExistence type="inferred from homology"/>
<feature type="binding site" evidence="5">
    <location>
        <position position="317"/>
    </location>
    <ligand>
        <name>substrate</name>
    </ligand>
</feature>
<evidence type="ECO:0000256" key="8">
    <source>
        <dbReference type="RuleBase" id="RU003738"/>
    </source>
</evidence>
<keyword evidence="3 5" id="KW-0663">Pyridoxal phosphate</keyword>
<dbReference type="GO" id="GO:0009089">
    <property type="term" value="P:lysine biosynthetic process via diaminopimelate"/>
    <property type="evidence" value="ECO:0007669"/>
    <property type="project" value="UniProtKB-UniRule"/>
</dbReference>
<dbReference type="InterPro" id="IPR029066">
    <property type="entry name" value="PLP-binding_barrel"/>
</dbReference>
<keyword evidence="2 5" id="KW-0210">Decarboxylase</keyword>
<reference evidence="10 11" key="1">
    <citation type="journal article" date="2016" name="Nat. Commun.">
        <title>Thousands of microbial genomes shed light on interconnected biogeochemical processes in an aquifer system.</title>
        <authorList>
            <person name="Anantharaman K."/>
            <person name="Brown C.T."/>
            <person name="Hug L.A."/>
            <person name="Sharon I."/>
            <person name="Castelle C.J."/>
            <person name="Probst A.J."/>
            <person name="Thomas B.C."/>
            <person name="Singh A."/>
            <person name="Wilkins M.J."/>
            <person name="Karaoz U."/>
            <person name="Brodie E.L."/>
            <person name="Williams K.H."/>
            <person name="Hubbard S.S."/>
            <person name="Banfield J.F."/>
        </authorList>
    </citation>
    <scope>NUCLEOTIDE SEQUENCE [LARGE SCALE GENOMIC DNA]</scope>
</reference>
<keyword evidence="4 5" id="KW-0456">Lyase</keyword>
<dbReference type="NCBIfam" id="TIGR01048">
    <property type="entry name" value="lysA"/>
    <property type="match status" value="1"/>
</dbReference>
<comment type="subunit">
    <text evidence="5">Homodimer.</text>
</comment>
<feature type="modified residue" description="N6-(pyridoxal phosphate)lysine" evidence="5 7">
    <location>
        <position position="67"/>
    </location>
</feature>
<dbReference type="PRINTS" id="PR01181">
    <property type="entry name" value="DAPDCRBXLASE"/>
</dbReference>
<dbReference type="Gene3D" id="3.20.20.10">
    <property type="entry name" value="Alanine racemase"/>
    <property type="match status" value="1"/>
</dbReference>
<comment type="similarity">
    <text evidence="5">Belongs to the Orn/Lys/Arg decarboxylase class-II family. LysA subfamily.</text>
</comment>
<dbReference type="UniPathway" id="UPA00034">
    <property type="reaction ID" value="UER00027"/>
</dbReference>
<comment type="function">
    <text evidence="5">Specifically catalyzes the decarboxylation of meso-diaminopimelate (meso-DAP) to L-lysine.</text>
</comment>
<dbReference type="FunFam" id="3.20.20.10:FF:000003">
    <property type="entry name" value="Diaminopimelate decarboxylase"/>
    <property type="match status" value="1"/>
</dbReference>